<accession>A0A5P3ASL1</accession>
<evidence type="ECO:0000313" key="2">
    <source>
        <dbReference type="Proteomes" id="UP000326091"/>
    </source>
</evidence>
<reference evidence="1 2" key="1">
    <citation type="submission" date="2019-09" db="EMBL/GenBank/DDBJ databases">
        <title>Commensal-derived Metabolites Govern Vibrio cholerae Pathogenesis in Host.</title>
        <authorList>
            <person name="Yoon S.S."/>
            <person name="Yoon M.Y."/>
        </authorList>
    </citation>
    <scope>NUCLEOTIDE SEQUENCE [LARGE SCALE GENOMIC DNA]</scope>
    <source>
        <strain evidence="1 2">VIC01</strain>
    </source>
</reference>
<proteinExistence type="predicted"/>
<evidence type="ECO:0000313" key="1">
    <source>
        <dbReference type="EMBL" id="QEW36722.1"/>
    </source>
</evidence>
<gene>
    <name evidence="1" type="ORF">VIC01_02283</name>
</gene>
<name>A0A5P3ASL1_PHOVU</name>
<sequence>MKRYDLSRIMTRAHYIFGHTFNTTFSYCLTKAWTEAKEEARISEENARRAAEYKAKYGNRDYRNYRSYYSSRMGLNDWRCDYRNDAKATVIRSFNAR</sequence>
<dbReference type="EMBL" id="CP043529">
    <property type="protein sequence ID" value="QEW36722.1"/>
    <property type="molecule type" value="Genomic_DNA"/>
</dbReference>
<dbReference type="AlphaFoldDB" id="A0A5P3ASL1"/>
<organism evidence="1 2">
    <name type="scientific">Phocaeicola vulgatus</name>
    <name type="common">Bacteroides vulgatus</name>
    <dbReference type="NCBI Taxonomy" id="821"/>
    <lineage>
        <taxon>Bacteria</taxon>
        <taxon>Pseudomonadati</taxon>
        <taxon>Bacteroidota</taxon>
        <taxon>Bacteroidia</taxon>
        <taxon>Bacteroidales</taxon>
        <taxon>Bacteroidaceae</taxon>
        <taxon>Phocaeicola</taxon>
    </lineage>
</organism>
<dbReference type="RefSeq" id="WP_134855342.1">
    <property type="nucleotide sequence ID" value="NZ_CACRTA010000025.1"/>
</dbReference>
<dbReference type="Proteomes" id="UP000326091">
    <property type="component" value="Chromosome"/>
</dbReference>
<protein>
    <submittedName>
        <fullName evidence="1">Uncharacterized protein</fullName>
    </submittedName>
</protein>